<accession>A0ABQ3UDY2</accession>
<dbReference type="Proteomes" id="UP001054854">
    <property type="component" value="Unassembled WGS sequence"/>
</dbReference>
<organism evidence="2 3">
    <name type="scientific">Streptomyces hygroscopicus</name>
    <dbReference type="NCBI Taxonomy" id="1912"/>
    <lineage>
        <taxon>Bacteria</taxon>
        <taxon>Bacillati</taxon>
        <taxon>Actinomycetota</taxon>
        <taxon>Actinomycetes</taxon>
        <taxon>Kitasatosporales</taxon>
        <taxon>Streptomycetaceae</taxon>
        <taxon>Streptomyces</taxon>
        <taxon>Streptomyces violaceusniger group</taxon>
    </lineage>
</organism>
<comment type="caution">
    <text evidence="2">The sequence shown here is derived from an EMBL/GenBank/DDBJ whole genome shotgun (WGS) entry which is preliminary data.</text>
</comment>
<feature type="region of interest" description="Disordered" evidence="1">
    <location>
        <begin position="98"/>
        <end position="123"/>
    </location>
</feature>
<keyword evidence="3" id="KW-1185">Reference proteome</keyword>
<gene>
    <name evidence="2" type="ORF">TPA0910_82350</name>
</gene>
<evidence type="ECO:0000313" key="2">
    <source>
        <dbReference type="EMBL" id="GHJ33802.1"/>
    </source>
</evidence>
<sequence length="123" mass="13431">MCDAPGGAFARLEGMLMLRSWRTIRRQVRFEHASESHKIAPQWAQHLGIPAAVRRGPPACDAVPYARTAVGPAHSAEHVRVGAGIRAFMAEPVRRYAPSPADDRGELCEYVDASSGRGSRDRP</sequence>
<reference evidence="2" key="1">
    <citation type="submission" date="2024-05" db="EMBL/GenBank/DDBJ databases">
        <title>Whole genome shotgun sequence of Streptomyces hygroscopicus NBRC 113678.</title>
        <authorList>
            <person name="Komaki H."/>
            <person name="Tamura T."/>
        </authorList>
    </citation>
    <scope>NUCLEOTIDE SEQUENCE</scope>
    <source>
        <strain evidence="2">N11-34</strain>
    </source>
</reference>
<name>A0ABQ3UDY2_STRHY</name>
<proteinExistence type="predicted"/>
<evidence type="ECO:0000313" key="3">
    <source>
        <dbReference type="Proteomes" id="UP001054854"/>
    </source>
</evidence>
<protein>
    <submittedName>
        <fullName evidence="2">Uncharacterized protein</fullName>
    </submittedName>
</protein>
<dbReference type="EMBL" id="BNEK01000005">
    <property type="protein sequence ID" value="GHJ33802.1"/>
    <property type="molecule type" value="Genomic_DNA"/>
</dbReference>
<evidence type="ECO:0000256" key="1">
    <source>
        <dbReference type="SAM" id="MobiDB-lite"/>
    </source>
</evidence>